<sequence>MLPGEAMSAVASAMRSSLSDTTAPLMPEASLRTIALSSSAVYPPMDSLEDLEDDDAAVVALEAAASVLLEEATALLAED</sequence>
<dbReference type="Proteomes" id="UP000183530">
    <property type="component" value="Chromosome"/>
</dbReference>
<organism evidence="1 2">
    <name type="scientific">Neomicrococcus aestuarii</name>
    <dbReference type="NCBI Taxonomy" id="556325"/>
    <lineage>
        <taxon>Bacteria</taxon>
        <taxon>Bacillati</taxon>
        <taxon>Actinomycetota</taxon>
        <taxon>Actinomycetes</taxon>
        <taxon>Micrococcales</taxon>
        <taxon>Micrococcaceae</taxon>
        <taxon>Neomicrococcus</taxon>
    </lineage>
</organism>
<dbReference type="STRING" id="556325.BHE16_04175"/>
<protein>
    <submittedName>
        <fullName evidence="1">Uncharacterized protein</fullName>
    </submittedName>
</protein>
<evidence type="ECO:0000313" key="2">
    <source>
        <dbReference type="Proteomes" id="UP000183530"/>
    </source>
</evidence>
<keyword evidence="2" id="KW-1185">Reference proteome</keyword>
<reference evidence="1 2" key="1">
    <citation type="submission" date="2016-11" db="EMBL/GenBank/DDBJ databases">
        <title>Genome sequencing of Zhihengliuella aestuarii B18 antagonistic to Plasmodiophora brassicae.</title>
        <authorList>
            <person name="Luo Y."/>
        </authorList>
    </citation>
    <scope>NUCLEOTIDE SEQUENCE [LARGE SCALE GENOMIC DNA]</scope>
    <source>
        <strain evidence="1 2">B18</strain>
    </source>
</reference>
<gene>
    <name evidence="1" type="ORF">BHE16_04175</name>
</gene>
<dbReference type="EMBL" id="CP018135">
    <property type="protein sequence ID" value="APF40345.1"/>
    <property type="molecule type" value="Genomic_DNA"/>
</dbReference>
<accession>A0A1L2ZLN6</accession>
<dbReference type="KEGG" id="nae:BHE16_04175"/>
<dbReference type="AlphaFoldDB" id="A0A1L2ZLN6"/>
<name>A0A1L2ZLN6_9MICC</name>
<evidence type="ECO:0000313" key="1">
    <source>
        <dbReference type="EMBL" id="APF40345.1"/>
    </source>
</evidence>
<proteinExistence type="predicted"/>